<dbReference type="EMBL" id="SIRT01000021">
    <property type="protein sequence ID" value="TBM98479.1"/>
    <property type="molecule type" value="Genomic_DNA"/>
</dbReference>
<evidence type="ECO:0000313" key="2">
    <source>
        <dbReference type="Proteomes" id="UP000291142"/>
    </source>
</evidence>
<evidence type="ECO:0000313" key="1">
    <source>
        <dbReference type="EMBL" id="TBM98479.1"/>
    </source>
</evidence>
<organism evidence="1 2">
    <name type="scientific">Hyunsoonleella flava</name>
    <dbReference type="NCBI Taxonomy" id="2527939"/>
    <lineage>
        <taxon>Bacteria</taxon>
        <taxon>Pseudomonadati</taxon>
        <taxon>Bacteroidota</taxon>
        <taxon>Flavobacteriia</taxon>
        <taxon>Flavobacteriales</taxon>
        <taxon>Flavobacteriaceae</taxon>
    </lineage>
</organism>
<dbReference type="InterPro" id="IPR014710">
    <property type="entry name" value="RmlC-like_jellyroll"/>
</dbReference>
<protein>
    <submittedName>
        <fullName evidence="1">Cupin</fullName>
    </submittedName>
</protein>
<sequence>MKNGEFEENVTFNLSDIVQYISNNIVVKNILVRNTCVIQVLLFDFGKVQVYKKSPFSRFIYIIEGKAEVVINKNSTFMQKGSSILIPGTVNSSIEANQPFKMICATIKND</sequence>
<dbReference type="Proteomes" id="UP000291142">
    <property type="component" value="Unassembled WGS sequence"/>
</dbReference>
<reference evidence="1 2" key="1">
    <citation type="submission" date="2019-02" db="EMBL/GenBank/DDBJ databases">
        <title>Hyunsoonleella sp., isolated from marine sediment.</title>
        <authorList>
            <person name="Liu B.-T."/>
        </authorList>
    </citation>
    <scope>NUCLEOTIDE SEQUENCE [LARGE SCALE GENOMIC DNA]</scope>
    <source>
        <strain evidence="1 2">T58</strain>
    </source>
</reference>
<accession>A0A4V2J9R7</accession>
<name>A0A4V2J9R7_9FLAO</name>
<dbReference type="AlphaFoldDB" id="A0A4V2J9R7"/>
<dbReference type="InterPro" id="IPR011051">
    <property type="entry name" value="RmlC_Cupin_sf"/>
</dbReference>
<gene>
    <name evidence="1" type="ORF">EYD45_16400</name>
</gene>
<keyword evidence="2" id="KW-1185">Reference proteome</keyword>
<dbReference type="Gene3D" id="2.60.120.10">
    <property type="entry name" value="Jelly Rolls"/>
    <property type="match status" value="1"/>
</dbReference>
<dbReference type="SUPFAM" id="SSF51182">
    <property type="entry name" value="RmlC-like cupins"/>
    <property type="match status" value="1"/>
</dbReference>
<proteinExistence type="predicted"/>
<dbReference type="RefSeq" id="WP_165453956.1">
    <property type="nucleotide sequence ID" value="NZ_SIRT01000021.1"/>
</dbReference>
<comment type="caution">
    <text evidence="1">The sequence shown here is derived from an EMBL/GenBank/DDBJ whole genome shotgun (WGS) entry which is preliminary data.</text>
</comment>